<dbReference type="AlphaFoldDB" id="X1SLN7"/>
<reference evidence="1" key="1">
    <citation type="journal article" date="2014" name="Front. Microbiol.">
        <title>High frequency of phylogenetically diverse reductive dehalogenase-homologous genes in deep subseafloor sedimentary metagenomes.</title>
        <authorList>
            <person name="Kawai M."/>
            <person name="Futagami T."/>
            <person name="Toyoda A."/>
            <person name="Takaki Y."/>
            <person name="Nishi S."/>
            <person name="Hori S."/>
            <person name="Arai W."/>
            <person name="Tsubouchi T."/>
            <person name="Morono Y."/>
            <person name="Uchiyama I."/>
            <person name="Ito T."/>
            <person name="Fujiyama A."/>
            <person name="Inagaki F."/>
            <person name="Takami H."/>
        </authorList>
    </citation>
    <scope>NUCLEOTIDE SEQUENCE</scope>
    <source>
        <strain evidence="1">Expedition CK06-06</strain>
    </source>
</reference>
<protein>
    <submittedName>
        <fullName evidence="1">Uncharacterized protein</fullName>
    </submittedName>
</protein>
<accession>X1SLN7</accession>
<dbReference type="EMBL" id="BARW01024609">
    <property type="protein sequence ID" value="GAI93873.1"/>
    <property type="molecule type" value="Genomic_DNA"/>
</dbReference>
<comment type="caution">
    <text evidence="1">The sequence shown here is derived from an EMBL/GenBank/DDBJ whole genome shotgun (WGS) entry which is preliminary data.</text>
</comment>
<sequence>MALGTLILLGLVVGEVVTIVKVGKQAERIKKLEKEVTKQKKKVS</sequence>
<organism evidence="1">
    <name type="scientific">marine sediment metagenome</name>
    <dbReference type="NCBI Taxonomy" id="412755"/>
    <lineage>
        <taxon>unclassified sequences</taxon>
        <taxon>metagenomes</taxon>
        <taxon>ecological metagenomes</taxon>
    </lineage>
</organism>
<gene>
    <name evidence="1" type="ORF">S12H4_40538</name>
</gene>
<evidence type="ECO:0000313" key="1">
    <source>
        <dbReference type="EMBL" id="GAI93873.1"/>
    </source>
</evidence>
<proteinExistence type="predicted"/>
<name>X1SLN7_9ZZZZ</name>